<sequence length="126" mass="13193">MSTAVVLDHTALLALHKAHPVLLGLYVEAGRGQGSLHVPALSLYVAEREKRGVGAYVGARELFVIEPFDPDSAVAAGAVAADWRIGHAVTMALPSAAWPHGRPVLSLQPELYDSTPITPLDPGPSA</sequence>
<dbReference type="EMBL" id="JAYWVC010000529">
    <property type="protein sequence ID" value="MED7828845.1"/>
    <property type="molecule type" value="Genomic_DNA"/>
</dbReference>
<evidence type="ECO:0000313" key="1">
    <source>
        <dbReference type="EMBL" id="MED7828845.1"/>
    </source>
</evidence>
<proteinExistence type="predicted"/>
<reference evidence="1" key="1">
    <citation type="submission" date="2024-01" db="EMBL/GenBank/DDBJ databases">
        <title>First draft genome sequence data of TA4-1, the type strain of Gram-positive actinobacterium Streptomyces chiangmaiensis.</title>
        <authorList>
            <person name="Yasawong M."/>
            <person name="Nantapong N."/>
        </authorList>
    </citation>
    <scope>NUCLEOTIDE SEQUENCE</scope>
    <source>
        <strain evidence="1">TA4-1</strain>
    </source>
</reference>
<protein>
    <recommendedName>
        <fullName evidence="3">SseB protein N-terminal domain-containing protein</fullName>
    </recommendedName>
</protein>
<dbReference type="RefSeq" id="WP_329513152.1">
    <property type="nucleotide sequence ID" value="NZ_BAAAYZ010000272.1"/>
</dbReference>
<keyword evidence="2" id="KW-1185">Reference proteome</keyword>
<organism evidence="1 2">
    <name type="scientific">Streptomyces chiangmaiensis</name>
    <dbReference type="NCBI Taxonomy" id="766497"/>
    <lineage>
        <taxon>Bacteria</taxon>
        <taxon>Bacillati</taxon>
        <taxon>Actinomycetota</taxon>
        <taxon>Actinomycetes</taxon>
        <taxon>Kitasatosporales</taxon>
        <taxon>Streptomycetaceae</taxon>
        <taxon>Streptomyces</taxon>
    </lineage>
</organism>
<comment type="caution">
    <text evidence="1">The sequence shown here is derived from an EMBL/GenBank/DDBJ whole genome shotgun (WGS) entry which is preliminary data.</text>
</comment>
<name>A0ABU7FXH7_9ACTN</name>
<gene>
    <name evidence="1" type="ORF">VXC91_45250</name>
</gene>
<evidence type="ECO:0008006" key="3">
    <source>
        <dbReference type="Google" id="ProtNLM"/>
    </source>
</evidence>
<accession>A0ABU7FXH7</accession>
<evidence type="ECO:0000313" key="2">
    <source>
        <dbReference type="Proteomes" id="UP001333996"/>
    </source>
</evidence>
<dbReference type="Proteomes" id="UP001333996">
    <property type="component" value="Unassembled WGS sequence"/>
</dbReference>